<evidence type="ECO:0000313" key="3">
    <source>
        <dbReference type="EMBL" id="EPY16030.1"/>
    </source>
</evidence>
<feature type="domain" description="Cyclic nucleotide-binding" evidence="2">
    <location>
        <begin position="1"/>
        <end position="104"/>
    </location>
</feature>
<dbReference type="Proteomes" id="UP000015354">
    <property type="component" value="Unassembled WGS sequence"/>
</dbReference>
<sequence length="274" mass="30482">MDIQNFEVGQTIVRKGELNDEFFLILSGQAETHAAIESAQQETVPLGRGDTVGDIALMYAAPSEFTAVAIETVQCASLNRHAYKIITSRAMEERRQRYAALLDHVPYLSCLTPEERSNLAETLKEGTFSQGQRLICAGAPGNWIHIVVEGTLEVVGSNSNVIATLHEGDCAGHIEFLYGHLSVANVVVSSETAKTARIGKRMFDRLIGTAREVMMHEIEEGQSYEEYRQTMRSEARPQEDTTPAFDAPPLYIQSTLRQQEGSMRQKEESETQEE</sequence>
<dbReference type="AlphaFoldDB" id="S9UZS8"/>
<dbReference type="PANTHER" id="PTHR11635:SF152">
    <property type="entry name" value="CAMP-DEPENDENT PROTEIN KINASE TYPE I REGULATORY SUBUNIT-RELATED"/>
    <property type="match status" value="1"/>
</dbReference>
<dbReference type="EMBL" id="ATMH01011586">
    <property type="protein sequence ID" value="EPY16030.1"/>
    <property type="molecule type" value="Genomic_DNA"/>
</dbReference>
<feature type="domain" description="Cyclic nucleotide-binding" evidence="2">
    <location>
        <begin position="107"/>
        <end position="224"/>
    </location>
</feature>
<reference evidence="3 4" key="1">
    <citation type="journal article" date="2013" name="PLoS ONE">
        <title>Predicting the Proteins of Angomonas deanei, Strigomonas culicis and Their Respective Endosymbionts Reveals New Aspects of the Trypanosomatidae Family.</title>
        <authorList>
            <person name="Motta M.C."/>
            <person name="Martins A.C."/>
            <person name="de Souza S.S."/>
            <person name="Catta-Preta C.M."/>
            <person name="Silva R."/>
            <person name="Klein C.C."/>
            <person name="de Almeida L.G."/>
            <person name="de Lima Cunha O."/>
            <person name="Ciapina L.P."/>
            <person name="Brocchi M."/>
            <person name="Colabardini A.C."/>
            <person name="de Araujo Lima B."/>
            <person name="Machado C.R."/>
            <person name="de Almeida Soares C.M."/>
            <person name="Probst C.M."/>
            <person name="de Menezes C.B."/>
            <person name="Thompson C.E."/>
            <person name="Bartholomeu D.C."/>
            <person name="Gradia D.F."/>
            <person name="Pavoni D.P."/>
            <person name="Grisard E.C."/>
            <person name="Fantinatti-Garboggini F."/>
            <person name="Marchini F.K."/>
            <person name="Rodrigues-Luiz G.F."/>
            <person name="Wagner G."/>
            <person name="Goldman G.H."/>
            <person name="Fietto J.L."/>
            <person name="Elias M.C."/>
            <person name="Goldman M.H."/>
            <person name="Sagot M.F."/>
            <person name="Pereira M."/>
            <person name="Stoco P.H."/>
            <person name="de Mendonca-Neto R.P."/>
            <person name="Teixeira S.M."/>
            <person name="Maciel T.E."/>
            <person name="de Oliveira Mendes T.A."/>
            <person name="Urmenyi T.P."/>
            <person name="de Souza W."/>
            <person name="Schenkman S."/>
            <person name="de Vasconcelos A.T."/>
        </authorList>
    </citation>
    <scope>NUCLEOTIDE SEQUENCE [LARGE SCALE GENOMIC DNA]</scope>
</reference>
<evidence type="ECO:0000259" key="2">
    <source>
        <dbReference type="PROSITE" id="PS50042"/>
    </source>
</evidence>
<dbReference type="Gene3D" id="2.60.120.10">
    <property type="entry name" value="Jelly Rolls"/>
    <property type="match status" value="2"/>
</dbReference>
<comment type="caution">
    <text evidence="3">The sequence shown here is derived from an EMBL/GenBank/DDBJ whole genome shotgun (WGS) entry which is preliminary data.</text>
</comment>
<protein>
    <recommendedName>
        <fullName evidence="2">Cyclic nucleotide-binding domain-containing protein</fullName>
    </recommendedName>
</protein>
<dbReference type="CDD" id="cd00038">
    <property type="entry name" value="CAP_ED"/>
    <property type="match status" value="2"/>
</dbReference>
<evidence type="ECO:0000313" key="4">
    <source>
        <dbReference type="Proteomes" id="UP000015354"/>
    </source>
</evidence>
<organism evidence="3 4">
    <name type="scientific">Strigomonas culicis</name>
    <dbReference type="NCBI Taxonomy" id="28005"/>
    <lineage>
        <taxon>Eukaryota</taxon>
        <taxon>Discoba</taxon>
        <taxon>Euglenozoa</taxon>
        <taxon>Kinetoplastea</taxon>
        <taxon>Metakinetoplastina</taxon>
        <taxon>Trypanosomatida</taxon>
        <taxon>Trypanosomatidae</taxon>
        <taxon>Strigomonadinae</taxon>
        <taxon>Strigomonas</taxon>
    </lineage>
</organism>
<dbReference type="OrthoDB" id="242245at2759"/>
<dbReference type="PRINTS" id="PR00103">
    <property type="entry name" value="CAMPKINASE"/>
</dbReference>
<dbReference type="InterPro" id="IPR014710">
    <property type="entry name" value="RmlC-like_jellyroll"/>
</dbReference>
<feature type="compositionally biased region" description="Polar residues" evidence="1">
    <location>
        <begin position="252"/>
        <end position="262"/>
    </location>
</feature>
<dbReference type="InterPro" id="IPR018490">
    <property type="entry name" value="cNMP-bd_dom_sf"/>
</dbReference>
<dbReference type="InterPro" id="IPR000595">
    <property type="entry name" value="cNMP-bd_dom"/>
</dbReference>
<gene>
    <name evidence="3" type="ORF">STCU_11597</name>
</gene>
<dbReference type="SMART" id="SM00100">
    <property type="entry name" value="cNMP"/>
    <property type="match status" value="2"/>
</dbReference>
<dbReference type="GO" id="GO:0034236">
    <property type="term" value="F:protein kinase A catalytic subunit binding"/>
    <property type="evidence" value="ECO:0007669"/>
    <property type="project" value="TreeGrafter"/>
</dbReference>
<dbReference type="SUPFAM" id="SSF51206">
    <property type="entry name" value="cAMP-binding domain-like"/>
    <property type="match status" value="2"/>
</dbReference>
<dbReference type="GO" id="GO:0030552">
    <property type="term" value="F:cAMP binding"/>
    <property type="evidence" value="ECO:0007669"/>
    <property type="project" value="TreeGrafter"/>
</dbReference>
<feature type="region of interest" description="Disordered" evidence="1">
    <location>
        <begin position="227"/>
        <end position="274"/>
    </location>
</feature>
<dbReference type="GO" id="GO:0005829">
    <property type="term" value="C:cytosol"/>
    <property type="evidence" value="ECO:0007669"/>
    <property type="project" value="TreeGrafter"/>
</dbReference>
<dbReference type="GO" id="GO:0005952">
    <property type="term" value="C:cAMP-dependent protein kinase complex"/>
    <property type="evidence" value="ECO:0007669"/>
    <property type="project" value="InterPro"/>
</dbReference>
<feature type="compositionally biased region" description="Basic and acidic residues" evidence="1">
    <location>
        <begin position="227"/>
        <end position="239"/>
    </location>
</feature>
<dbReference type="Pfam" id="PF00027">
    <property type="entry name" value="cNMP_binding"/>
    <property type="match status" value="2"/>
</dbReference>
<name>S9UZS8_9TRYP</name>
<evidence type="ECO:0000256" key="1">
    <source>
        <dbReference type="SAM" id="MobiDB-lite"/>
    </source>
</evidence>
<dbReference type="InterPro" id="IPR050503">
    <property type="entry name" value="cAMP-dep_PK_reg_su-like"/>
</dbReference>
<dbReference type="GO" id="GO:0004862">
    <property type="term" value="F:cAMP-dependent protein kinase inhibitor activity"/>
    <property type="evidence" value="ECO:0007669"/>
    <property type="project" value="TreeGrafter"/>
</dbReference>
<proteinExistence type="predicted"/>
<dbReference type="PROSITE" id="PS50042">
    <property type="entry name" value="CNMP_BINDING_3"/>
    <property type="match status" value="2"/>
</dbReference>
<feature type="compositionally biased region" description="Basic and acidic residues" evidence="1">
    <location>
        <begin position="263"/>
        <end position="274"/>
    </location>
</feature>
<accession>S9UZS8</accession>
<dbReference type="PANTHER" id="PTHR11635">
    <property type="entry name" value="CAMP-DEPENDENT PROTEIN KINASE REGULATORY CHAIN"/>
    <property type="match status" value="1"/>
</dbReference>
<keyword evidence="4" id="KW-1185">Reference proteome</keyword>